<evidence type="ECO:0000313" key="2">
    <source>
        <dbReference type="EMBL" id="CAD8973798.1"/>
    </source>
</evidence>
<dbReference type="SUPFAM" id="SSF48452">
    <property type="entry name" value="TPR-like"/>
    <property type="match status" value="1"/>
</dbReference>
<evidence type="ECO:0000256" key="1">
    <source>
        <dbReference type="SAM" id="MobiDB-lite"/>
    </source>
</evidence>
<dbReference type="InterPro" id="IPR019734">
    <property type="entry name" value="TPR_rpt"/>
</dbReference>
<dbReference type="SMART" id="SM00028">
    <property type="entry name" value="TPR"/>
    <property type="match status" value="2"/>
</dbReference>
<evidence type="ECO:0008006" key="3">
    <source>
        <dbReference type="Google" id="ProtNLM"/>
    </source>
</evidence>
<name>A0A6U5AEU7_HEMAN</name>
<gene>
    <name evidence="2" type="ORF">HAND00432_LOCUS24799</name>
</gene>
<dbReference type="InterPro" id="IPR011990">
    <property type="entry name" value="TPR-like_helical_dom_sf"/>
</dbReference>
<reference evidence="2" key="1">
    <citation type="submission" date="2021-01" db="EMBL/GenBank/DDBJ databases">
        <authorList>
            <person name="Corre E."/>
            <person name="Pelletier E."/>
            <person name="Niang G."/>
            <person name="Scheremetjew M."/>
            <person name="Finn R."/>
            <person name="Kale V."/>
            <person name="Holt S."/>
            <person name="Cochrane G."/>
            <person name="Meng A."/>
            <person name="Brown T."/>
            <person name="Cohen L."/>
        </authorList>
    </citation>
    <scope>NUCLEOTIDE SEQUENCE</scope>
    <source>
        <strain evidence="2">CCMP644</strain>
    </source>
</reference>
<protein>
    <recommendedName>
        <fullName evidence="3">Kinesin light chain</fullName>
    </recommendedName>
</protein>
<organism evidence="2">
    <name type="scientific">Hemiselmis andersenii</name>
    <name type="common">Cryptophyte alga</name>
    <dbReference type="NCBI Taxonomy" id="464988"/>
    <lineage>
        <taxon>Eukaryota</taxon>
        <taxon>Cryptophyceae</taxon>
        <taxon>Cryptomonadales</taxon>
        <taxon>Hemiselmidaceae</taxon>
        <taxon>Hemiselmis</taxon>
    </lineage>
</organism>
<proteinExistence type="predicted"/>
<feature type="region of interest" description="Disordered" evidence="1">
    <location>
        <begin position="151"/>
        <end position="203"/>
    </location>
</feature>
<sequence length="203" mass="22105">MLSVPFWQAQTCCTSWSQLIPPATETQALKLETQSTKADNPACTHLNLCAILSRLSRHRHALEHCQCALQLLKAGNFCGANTPGLMNDFHDGVEPESSILAVCYHNMAVEHEHLGEDDKALQAYYKSVEVAGLELGPDHPITQAFAERADGAQANLEKKKREKERGGKHGKKQGAGGAKTGKMSEYDMKLLGVGKGGRTPRNL</sequence>
<accession>A0A6U5AEU7</accession>
<dbReference type="EMBL" id="HBFX01041205">
    <property type="protein sequence ID" value="CAD8973798.1"/>
    <property type="molecule type" value="Transcribed_RNA"/>
</dbReference>
<dbReference type="AlphaFoldDB" id="A0A6U5AEU7"/>
<dbReference type="Gene3D" id="1.25.40.10">
    <property type="entry name" value="Tetratricopeptide repeat domain"/>
    <property type="match status" value="1"/>
</dbReference>
<feature type="compositionally biased region" description="Basic and acidic residues" evidence="1">
    <location>
        <begin position="156"/>
        <end position="167"/>
    </location>
</feature>